<dbReference type="PANTHER" id="PTHR42738">
    <property type="entry name" value="HYDROXYMETHYLGLUTARYL-COA LYASE"/>
    <property type="match status" value="1"/>
</dbReference>
<dbReference type="SUPFAM" id="SSF51569">
    <property type="entry name" value="Aldolase"/>
    <property type="match status" value="1"/>
</dbReference>
<dbReference type="KEGG" id="vab:WPS_05010"/>
<evidence type="ECO:0000256" key="3">
    <source>
        <dbReference type="ARBA" id="ARBA00023239"/>
    </source>
</evidence>
<dbReference type="GO" id="GO:0046951">
    <property type="term" value="P:ketone body biosynthetic process"/>
    <property type="evidence" value="ECO:0007669"/>
    <property type="project" value="TreeGrafter"/>
</dbReference>
<dbReference type="PANTHER" id="PTHR42738:SF7">
    <property type="entry name" value="HYDROXYMETHYLGLUTARYL-COA LYASE"/>
    <property type="match status" value="1"/>
</dbReference>
<sequence>MIDPLAHAPDRVTICEVGPRDGLQNEAVPISADDKVHYCDLLSDAGVPILEATSFVSPKAVPQMADADDVFRRIRKDPGRIYLVLCPNERGLDRAVAAGVRAIGVFTAASEAFAQANIRMSVDESVATFAGVVQRAKADGMWVRAAVSTAFGCPFQGDVPVAAVVRVCERLLALGVDELSVADTIGVATPNQVVEVVGALASAVPPERLGLHFHDTRGTAMANTLAALELGVRIFDTSSGGLGGCPFAPGATGNCATEDLVYMLHKMGIATGIDLDKLRAASRFIQGKLGRPLASRAYTALEAADARAARIAVAG</sequence>
<dbReference type="PROSITE" id="PS50991">
    <property type="entry name" value="PYR_CT"/>
    <property type="match status" value="1"/>
</dbReference>
<keyword evidence="2" id="KW-0479">Metal-binding</keyword>
<evidence type="ECO:0000259" key="4">
    <source>
        <dbReference type="PROSITE" id="PS50991"/>
    </source>
</evidence>
<gene>
    <name evidence="5" type="primary">hmgL</name>
    <name evidence="5" type="ORF">WPS_05010</name>
</gene>
<keyword evidence="3 5" id="KW-0456">Lyase</keyword>
<proteinExistence type="inferred from homology"/>
<dbReference type="CDD" id="cd07938">
    <property type="entry name" value="DRE_TIM_HMGL"/>
    <property type="match status" value="1"/>
</dbReference>
<comment type="similarity">
    <text evidence="1">Belongs to the HMG-CoA lyase family.</text>
</comment>
<dbReference type="GO" id="GO:0046872">
    <property type="term" value="F:metal ion binding"/>
    <property type="evidence" value="ECO:0007669"/>
    <property type="project" value="UniProtKB-KW"/>
</dbReference>
<dbReference type="NCBIfam" id="NF004283">
    <property type="entry name" value="PRK05692.1"/>
    <property type="match status" value="1"/>
</dbReference>
<dbReference type="GO" id="GO:0006552">
    <property type="term" value="P:L-leucine catabolic process"/>
    <property type="evidence" value="ECO:0007669"/>
    <property type="project" value="TreeGrafter"/>
</dbReference>
<dbReference type="GO" id="GO:0004419">
    <property type="term" value="F:hydroxymethylglutaryl-CoA lyase activity"/>
    <property type="evidence" value="ECO:0007669"/>
    <property type="project" value="TreeGrafter"/>
</dbReference>
<dbReference type="AlphaFoldDB" id="A0AAN1XT11"/>
<keyword evidence="6" id="KW-1185">Reference proteome</keyword>
<dbReference type="FunFam" id="3.20.20.70:FF:000071">
    <property type="entry name" value="Hydroxymethylglutaryl-CoA lyase"/>
    <property type="match status" value="1"/>
</dbReference>
<dbReference type="InterPro" id="IPR013785">
    <property type="entry name" value="Aldolase_TIM"/>
</dbReference>
<dbReference type="EMBL" id="AP025523">
    <property type="protein sequence ID" value="BDE05225.1"/>
    <property type="molecule type" value="Genomic_DNA"/>
</dbReference>
<dbReference type="Gene3D" id="3.20.20.70">
    <property type="entry name" value="Aldolase class I"/>
    <property type="match status" value="1"/>
</dbReference>
<organism evidence="5 6">
    <name type="scientific">Vulcanimicrobium alpinum</name>
    <dbReference type="NCBI Taxonomy" id="3016050"/>
    <lineage>
        <taxon>Bacteria</taxon>
        <taxon>Bacillati</taxon>
        <taxon>Vulcanimicrobiota</taxon>
        <taxon>Vulcanimicrobiia</taxon>
        <taxon>Vulcanimicrobiales</taxon>
        <taxon>Vulcanimicrobiaceae</taxon>
        <taxon>Vulcanimicrobium</taxon>
    </lineage>
</organism>
<feature type="domain" description="Pyruvate carboxyltransferase" evidence="4">
    <location>
        <begin position="12"/>
        <end position="279"/>
    </location>
</feature>
<dbReference type="Proteomes" id="UP001317532">
    <property type="component" value="Chromosome"/>
</dbReference>
<dbReference type="RefSeq" id="WP_317996285.1">
    <property type="nucleotide sequence ID" value="NZ_AP025523.1"/>
</dbReference>
<dbReference type="Pfam" id="PF00682">
    <property type="entry name" value="HMGL-like"/>
    <property type="match status" value="1"/>
</dbReference>
<dbReference type="InterPro" id="IPR000891">
    <property type="entry name" value="PYR_CT"/>
</dbReference>
<dbReference type="InterPro" id="IPR043594">
    <property type="entry name" value="HMGL"/>
</dbReference>
<evidence type="ECO:0000256" key="2">
    <source>
        <dbReference type="ARBA" id="ARBA00022723"/>
    </source>
</evidence>
<accession>A0AAN1XT11</accession>
<evidence type="ECO:0000256" key="1">
    <source>
        <dbReference type="ARBA" id="ARBA00009405"/>
    </source>
</evidence>
<evidence type="ECO:0000313" key="5">
    <source>
        <dbReference type="EMBL" id="BDE05225.1"/>
    </source>
</evidence>
<protein>
    <submittedName>
        <fullName evidence="5">Hydroxymethylglutaryl-CoA lyase</fullName>
    </submittedName>
</protein>
<name>A0AAN1XT11_UNVUL</name>
<evidence type="ECO:0000313" key="6">
    <source>
        <dbReference type="Proteomes" id="UP001317532"/>
    </source>
</evidence>
<reference evidence="5 6" key="1">
    <citation type="journal article" date="2022" name="ISME Commun">
        <title>Vulcanimicrobium alpinus gen. nov. sp. nov., the first cultivated representative of the candidate phylum 'Eremiobacterota', is a metabolically versatile aerobic anoxygenic phototroph.</title>
        <authorList>
            <person name="Yabe S."/>
            <person name="Muto K."/>
            <person name="Abe K."/>
            <person name="Yokota A."/>
            <person name="Staudigel H."/>
            <person name="Tebo B.M."/>
        </authorList>
    </citation>
    <scope>NUCLEOTIDE SEQUENCE [LARGE SCALE GENOMIC DNA]</scope>
    <source>
        <strain evidence="5 6">WC8-2</strain>
    </source>
</reference>